<organism evidence="1 2">
    <name type="scientific">Batillaria attramentaria</name>
    <dbReference type="NCBI Taxonomy" id="370345"/>
    <lineage>
        <taxon>Eukaryota</taxon>
        <taxon>Metazoa</taxon>
        <taxon>Spiralia</taxon>
        <taxon>Lophotrochozoa</taxon>
        <taxon>Mollusca</taxon>
        <taxon>Gastropoda</taxon>
        <taxon>Caenogastropoda</taxon>
        <taxon>Sorbeoconcha</taxon>
        <taxon>Cerithioidea</taxon>
        <taxon>Batillariidae</taxon>
        <taxon>Batillaria</taxon>
    </lineage>
</organism>
<comment type="caution">
    <text evidence="1">The sequence shown here is derived from an EMBL/GenBank/DDBJ whole genome shotgun (WGS) entry which is preliminary data.</text>
</comment>
<dbReference type="Proteomes" id="UP001519460">
    <property type="component" value="Unassembled WGS sequence"/>
</dbReference>
<evidence type="ECO:0000313" key="2">
    <source>
        <dbReference type="Proteomes" id="UP001519460"/>
    </source>
</evidence>
<keyword evidence="2" id="KW-1185">Reference proteome</keyword>
<reference evidence="1 2" key="1">
    <citation type="journal article" date="2023" name="Sci. Data">
        <title>Genome assembly of the Korean intertidal mud-creeper Batillaria attramentaria.</title>
        <authorList>
            <person name="Patra A.K."/>
            <person name="Ho P.T."/>
            <person name="Jun S."/>
            <person name="Lee S.J."/>
            <person name="Kim Y."/>
            <person name="Won Y.J."/>
        </authorList>
    </citation>
    <scope>NUCLEOTIDE SEQUENCE [LARGE SCALE GENOMIC DNA]</scope>
    <source>
        <strain evidence="1">Wonlab-2016</strain>
    </source>
</reference>
<protein>
    <submittedName>
        <fullName evidence="1">Uncharacterized protein</fullName>
    </submittedName>
</protein>
<sequence length="103" mass="11635">MHGMYESITPSAWTHFSNWDEWERVHHAKLKVKSRLCGSDCSLLARVLILEWAMFSGRITGLQRQKLDSQYGLDHASLAPTHKHGVFDKPCVLASTPTVCLPC</sequence>
<dbReference type="AlphaFoldDB" id="A0ABD0LIP1"/>
<dbReference type="EMBL" id="JACVVK020000045">
    <property type="protein sequence ID" value="KAK7499192.1"/>
    <property type="molecule type" value="Genomic_DNA"/>
</dbReference>
<proteinExistence type="predicted"/>
<accession>A0ABD0LIP1</accession>
<evidence type="ECO:0000313" key="1">
    <source>
        <dbReference type="EMBL" id="KAK7499192.1"/>
    </source>
</evidence>
<gene>
    <name evidence="1" type="ORF">BaRGS_00009452</name>
</gene>
<name>A0ABD0LIP1_9CAEN</name>